<accession>A0A0D2ALN6</accession>
<dbReference type="InParanoid" id="A0A0D2ALN6"/>
<gene>
    <name evidence="2" type="ORF">PV09_02253</name>
</gene>
<evidence type="ECO:0008006" key="4">
    <source>
        <dbReference type="Google" id="ProtNLM"/>
    </source>
</evidence>
<protein>
    <recommendedName>
        <fullName evidence="4">Effector 5</fullName>
    </recommendedName>
</protein>
<dbReference type="Proteomes" id="UP000053259">
    <property type="component" value="Unassembled WGS sequence"/>
</dbReference>
<keyword evidence="1" id="KW-0732">Signal</keyword>
<dbReference type="EMBL" id="KN847533">
    <property type="protein sequence ID" value="KIW07410.1"/>
    <property type="molecule type" value="Genomic_DNA"/>
</dbReference>
<dbReference type="GeneID" id="27310226"/>
<dbReference type="AlphaFoldDB" id="A0A0D2ALN6"/>
<keyword evidence="3" id="KW-1185">Reference proteome</keyword>
<dbReference type="Pfam" id="PF25312">
    <property type="entry name" value="Allergen_Asp_f_4"/>
    <property type="match status" value="1"/>
</dbReference>
<sequence>MKFSGILALASLAVGQAAAGLLNHRHFHMRREAHAAPAEVLEKRGVLSATGAALLSKIGFTATGTNSATNNGQAWLGADGPYVNNFINNSTEEIILVVWGPQGSWVNAVKPLIVASIPAGAVQTVSFANGASGAWAPIYPDTTMSPYGQIFQTWGEYTFNGQWSTFDVSREVNMNGKPMTISTSSCTSDFERCVFQCTGGATSCMTGYELYNCAAGSQPGAQSGTYAGAASGGCSGMGDTANITTTFS</sequence>
<dbReference type="STRING" id="253628.A0A0D2ALN6"/>
<organism evidence="2 3">
    <name type="scientific">Verruconis gallopava</name>
    <dbReference type="NCBI Taxonomy" id="253628"/>
    <lineage>
        <taxon>Eukaryota</taxon>
        <taxon>Fungi</taxon>
        <taxon>Dikarya</taxon>
        <taxon>Ascomycota</taxon>
        <taxon>Pezizomycotina</taxon>
        <taxon>Dothideomycetes</taxon>
        <taxon>Pleosporomycetidae</taxon>
        <taxon>Venturiales</taxon>
        <taxon>Sympoventuriaceae</taxon>
        <taxon>Verruconis</taxon>
    </lineage>
</organism>
<evidence type="ECO:0000256" key="1">
    <source>
        <dbReference type="SAM" id="SignalP"/>
    </source>
</evidence>
<dbReference type="OrthoDB" id="5320938at2759"/>
<reference evidence="2 3" key="1">
    <citation type="submission" date="2015-01" db="EMBL/GenBank/DDBJ databases">
        <title>The Genome Sequence of Ochroconis gallopava CBS43764.</title>
        <authorList>
            <consortium name="The Broad Institute Genomics Platform"/>
            <person name="Cuomo C."/>
            <person name="de Hoog S."/>
            <person name="Gorbushina A."/>
            <person name="Stielow B."/>
            <person name="Teixiera M."/>
            <person name="Abouelleil A."/>
            <person name="Chapman S.B."/>
            <person name="Priest M."/>
            <person name="Young S.K."/>
            <person name="Wortman J."/>
            <person name="Nusbaum C."/>
            <person name="Birren B."/>
        </authorList>
    </citation>
    <scope>NUCLEOTIDE SEQUENCE [LARGE SCALE GENOMIC DNA]</scope>
    <source>
        <strain evidence="2 3">CBS 43764</strain>
    </source>
</reference>
<evidence type="ECO:0000313" key="2">
    <source>
        <dbReference type="EMBL" id="KIW07410.1"/>
    </source>
</evidence>
<dbReference type="RefSeq" id="XP_016217279.1">
    <property type="nucleotide sequence ID" value="XM_016355263.1"/>
</dbReference>
<feature type="signal peptide" evidence="1">
    <location>
        <begin position="1"/>
        <end position="19"/>
    </location>
</feature>
<dbReference type="GO" id="GO:0005576">
    <property type="term" value="C:extracellular region"/>
    <property type="evidence" value="ECO:0007669"/>
    <property type="project" value="InterPro"/>
</dbReference>
<proteinExistence type="predicted"/>
<evidence type="ECO:0000313" key="3">
    <source>
        <dbReference type="Proteomes" id="UP000053259"/>
    </source>
</evidence>
<name>A0A0D2ALN6_9PEZI</name>
<dbReference type="HOGENOM" id="CLU_065393_1_0_1"/>
<dbReference type="InterPro" id="IPR038903">
    <property type="entry name" value="Allergen_Asp_f_4"/>
</dbReference>
<feature type="chain" id="PRO_5002253734" description="Effector 5" evidence="1">
    <location>
        <begin position="20"/>
        <end position="248"/>
    </location>
</feature>
<dbReference type="VEuPathDB" id="FungiDB:PV09_02253"/>
<dbReference type="GO" id="GO:0019863">
    <property type="term" value="F:IgE binding"/>
    <property type="evidence" value="ECO:0007669"/>
    <property type="project" value="InterPro"/>
</dbReference>